<dbReference type="GO" id="GO:0016020">
    <property type="term" value="C:membrane"/>
    <property type="evidence" value="ECO:0007669"/>
    <property type="project" value="UniProtKB-SubCell"/>
</dbReference>
<dbReference type="InterPro" id="IPR049326">
    <property type="entry name" value="Rhodopsin_dom_fungi"/>
</dbReference>
<sequence length="148" mass="16246">MRSHISVSLAHTHSCQIFQCLPVAATWDIRLRPPPIGTGNATCFSGKEFSTVGLFNAVVNITTDFILALIPVPLVWRLQLNLRSRMSLIAVLSLGIFASISGIIKQTNASQFRDLEPYIKDAYSIWNFLGLDFGIIAASLPALKPLFS</sequence>
<name>A0A9P4H0M1_9PLEO</name>
<feature type="transmembrane region" description="Helical" evidence="6">
    <location>
        <begin position="124"/>
        <end position="143"/>
    </location>
</feature>
<comment type="subcellular location">
    <subcellularLocation>
        <location evidence="1">Membrane</location>
        <topology evidence="1">Multi-pass membrane protein</topology>
    </subcellularLocation>
</comment>
<dbReference type="Proteomes" id="UP000799777">
    <property type="component" value="Unassembled WGS sequence"/>
</dbReference>
<evidence type="ECO:0000256" key="2">
    <source>
        <dbReference type="ARBA" id="ARBA00022692"/>
    </source>
</evidence>
<dbReference type="OrthoDB" id="5022096at2759"/>
<reference evidence="8" key="1">
    <citation type="journal article" date="2020" name="Stud. Mycol.">
        <title>101 Dothideomycetes genomes: a test case for predicting lifestyles and emergence of pathogens.</title>
        <authorList>
            <person name="Haridas S."/>
            <person name="Albert R."/>
            <person name="Binder M."/>
            <person name="Bloem J."/>
            <person name="Labutti K."/>
            <person name="Salamov A."/>
            <person name="Andreopoulos B."/>
            <person name="Baker S."/>
            <person name="Barry K."/>
            <person name="Bills G."/>
            <person name="Bluhm B."/>
            <person name="Cannon C."/>
            <person name="Castanera R."/>
            <person name="Culley D."/>
            <person name="Daum C."/>
            <person name="Ezra D."/>
            <person name="Gonzalez J."/>
            <person name="Henrissat B."/>
            <person name="Kuo A."/>
            <person name="Liang C."/>
            <person name="Lipzen A."/>
            <person name="Lutzoni F."/>
            <person name="Magnuson J."/>
            <person name="Mondo S."/>
            <person name="Nolan M."/>
            <person name="Ohm R."/>
            <person name="Pangilinan J."/>
            <person name="Park H.-J."/>
            <person name="Ramirez L."/>
            <person name="Alfaro M."/>
            <person name="Sun H."/>
            <person name="Tritt A."/>
            <person name="Yoshinaga Y."/>
            <person name="Zwiers L.-H."/>
            <person name="Turgeon B."/>
            <person name="Goodwin S."/>
            <person name="Spatafora J."/>
            <person name="Crous P."/>
            <person name="Grigoriev I."/>
        </authorList>
    </citation>
    <scope>NUCLEOTIDE SEQUENCE</scope>
    <source>
        <strain evidence="8">CBS 110217</strain>
    </source>
</reference>
<dbReference type="AlphaFoldDB" id="A0A9P4H0M1"/>
<evidence type="ECO:0000313" key="8">
    <source>
        <dbReference type="EMBL" id="KAF2026203.1"/>
    </source>
</evidence>
<proteinExistence type="inferred from homology"/>
<protein>
    <recommendedName>
        <fullName evidence="7">Rhodopsin domain-containing protein</fullName>
    </recommendedName>
</protein>
<gene>
    <name evidence="8" type="ORF">EK21DRAFT_74787</name>
</gene>
<evidence type="ECO:0000313" key="9">
    <source>
        <dbReference type="Proteomes" id="UP000799777"/>
    </source>
</evidence>
<feature type="domain" description="Rhodopsin" evidence="7">
    <location>
        <begin position="7"/>
        <end position="147"/>
    </location>
</feature>
<feature type="transmembrane region" description="Helical" evidence="6">
    <location>
        <begin position="88"/>
        <end position="104"/>
    </location>
</feature>
<evidence type="ECO:0000256" key="4">
    <source>
        <dbReference type="ARBA" id="ARBA00023136"/>
    </source>
</evidence>
<keyword evidence="2 6" id="KW-0812">Transmembrane</keyword>
<comment type="similarity">
    <text evidence="5">Belongs to the SAT4 family.</text>
</comment>
<keyword evidence="9" id="KW-1185">Reference proteome</keyword>
<dbReference type="EMBL" id="ML978248">
    <property type="protein sequence ID" value="KAF2026203.1"/>
    <property type="molecule type" value="Genomic_DNA"/>
</dbReference>
<evidence type="ECO:0000256" key="6">
    <source>
        <dbReference type="SAM" id="Phobius"/>
    </source>
</evidence>
<evidence type="ECO:0000256" key="3">
    <source>
        <dbReference type="ARBA" id="ARBA00022989"/>
    </source>
</evidence>
<dbReference type="PANTHER" id="PTHR33048">
    <property type="entry name" value="PTH11-LIKE INTEGRAL MEMBRANE PROTEIN (AFU_ORTHOLOGUE AFUA_5G11245)"/>
    <property type="match status" value="1"/>
</dbReference>
<feature type="transmembrane region" description="Helical" evidence="6">
    <location>
        <begin position="54"/>
        <end position="76"/>
    </location>
</feature>
<dbReference type="PANTHER" id="PTHR33048:SF167">
    <property type="entry name" value="INTEGRAL MEMBRANE PROTEIN"/>
    <property type="match status" value="1"/>
</dbReference>
<evidence type="ECO:0000256" key="5">
    <source>
        <dbReference type="ARBA" id="ARBA00038359"/>
    </source>
</evidence>
<evidence type="ECO:0000259" key="7">
    <source>
        <dbReference type="Pfam" id="PF20684"/>
    </source>
</evidence>
<organism evidence="8 9">
    <name type="scientific">Setomelanomma holmii</name>
    <dbReference type="NCBI Taxonomy" id="210430"/>
    <lineage>
        <taxon>Eukaryota</taxon>
        <taxon>Fungi</taxon>
        <taxon>Dikarya</taxon>
        <taxon>Ascomycota</taxon>
        <taxon>Pezizomycotina</taxon>
        <taxon>Dothideomycetes</taxon>
        <taxon>Pleosporomycetidae</taxon>
        <taxon>Pleosporales</taxon>
        <taxon>Pleosporineae</taxon>
        <taxon>Phaeosphaeriaceae</taxon>
        <taxon>Setomelanomma</taxon>
    </lineage>
</organism>
<dbReference type="Pfam" id="PF20684">
    <property type="entry name" value="Fung_rhodopsin"/>
    <property type="match status" value="1"/>
</dbReference>
<comment type="caution">
    <text evidence="8">The sequence shown here is derived from an EMBL/GenBank/DDBJ whole genome shotgun (WGS) entry which is preliminary data.</text>
</comment>
<accession>A0A9P4H0M1</accession>
<keyword evidence="3 6" id="KW-1133">Transmembrane helix</keyword>
<evidence type="ECO:0000256" key="1">
    <source>
        <dbReference type="ARBA" id="ARBA00004141"/>
    </source>
</evidence>
<dbReference type="InterPro" id="IPR052337">
    <property type="entry name" value="SAT4-like"/>
</dbReference>
<keyword evidence="4 6" id="KW-0472">Membrane</keyword>